<dbReference type="InterPro" id="IPR041667">
    <property type="entry name" value="Cupin_8"/>
</dbReference>
<evidence type="ECO:0000256" key="4">
    <source>
        <dbReference type="ARBA" id="ARBA00022801"/>
    </source>
</evidence>
<keyword evidence="5" id="KW-0156">Chromatin regulator</keyword>
<dbReference type="Proteomes" id="UP000230066">
    <property type="component" value="Unassembled WGS sequence"/>
</dbReference>
<keyword evidence="9" id="KW-0805">Transcription regulation</keyword>
<keyword evidence="12" id="KW-0539">Nucleus</keyword>
<evidence type="ECO:0000259" key="15">
    <source>
        <dbReference type="PROSITE" id="PS51184"/>
    </source>
</evidence>
<evidence type="ECO:0000256" key="2">
    <source>
        <dbReference type="ARBA" id="ARBA00004123"/>
    </source>
</evidence>
<evidence type="ECO:0000313" key="16">
    <source>
        <dbReference type="EMBL" id="THD23353.1"/>
    </source>
</evidence>
<dbReference type="PANTHER" id="PTHR12461:SF106">
    <property type="entry name" value="BIFUNCTIONAL PEPTIDASE AND ARGINYL-HYDROXYLASE JMJD5"/>
    <property type="match status" value="1"/>
</dbReference>
<keyword evidence="8" id="KW-0408">Iron</keyword>
<dbReference type="PANTHER" id="PTHR12461">
    <property type="entry name" value="HYPOXIA-INDUCIBLE FACTOR 1 ALPHA INHIBITOR-RELATED"/>
    <property type="match status" value="1"/>
</dbReference>
<evidence type="ECO:0000256" key="12">
    <source>
        <dbReference type="ARBA" id="ARBA00023242"/>
    </source>
</evidence>
<dbReference type="GO" id="GO:0005634">
    <property type="term" value="C:nucleus"/>
    <property type="evidence" value="ECO:0007669"/>
    <property type="project" value="UniProtKB-SubCell"/>
</dbReference>
<dbReference type="GO" id="GO:0046872">
    <property type="term" value="F:metal ion binding"/>
    <property type="evidence" value="ECO:0007669"/>
    <property type="project" value="UniProtKB-KW"/>
</dbReference>
<dbReference type="GO" id="GO:0032259">
    <property type="term" value="P:methylation"/>
    <property type="evidence" value="ECO:0007669"/>
    <property type="project" value="UniProtKB-KW"/>
</dbReference>
<evidence type="ECO:0000256" key="6">
    <source>
        <dbReference type="ARBA" id="ARBA00022964"/>
    </source>
</evidence>
<dbReference type="InterPro" id="IPR012462">
    <property type="entry name" value="UFSP1/2_DUB_cat"/>
</dbReference>
<keyword evidence="13" id="KW-0131">Cell cycle</keyword>
<dbReference type="SMART" id="SM00558">
    <property type="entry name" value="JmjC"/>
    <property type="match status" value="1"/>
</dbReference>
<dbReference type="Pfam" id="PF24472">
    <property type="entry name" value="ARM_KDM8_N"/>
    <property type="match status" value="1"/>
</dbReference>
<dbReference type="InterPro" id="IPR056520">
    <property type="entry name" value="ARM_KDM8_N"/>
</dbReference>
<dbReference type="GO" id="GO:0016787">
    <property type="term" value="F:hydrolase activity"/>
    <property type="evidence" value="ECO:0007669"/>
    <property type="project" value="UniProtKB-KW"/>
</dbReference>
<evidence type="ECO:0000313" key="17">
    <source>
        <dbReference type="Proteomes" id="UP000230066"/>
    </source>
</evidence>
<dbReference type="GO" id="GO:0051864">
    <property type="term" value="F:histone H3K36 demethylase activity"/>
    <property type="evidence" value="ECO:0007669"/>
    <property type="project" value="TreeGrafter"/>
</dbReference>
<dbReference type="EMBL" id="JXXN02002192">
    <property type="protein sequence ID" value="THD23353.1"/>
    <property type="molecule type" value="Genomic_DNA"/>
</dbReference>
<reference evidence="16" key="1">
    <citation type="submission" date="2019-03" db="EMBL/GenBank/DDBJ databases">
        <title>Improved annotation for the trematode Fasciola hepatica.</title>
        <authorList>
            <person name="Choi Y.-J."/>
            <person name="Martin J."/>
            <person name="Mitreva M."/>
        </authorList>
    </citation>
    <scope>NUCLEOTIDE SEQUENCE [LARGE SCALE GENOMIC DNA]</scope>
</reference>
<keyword evidence="10" id="KW-0090">Biological rhythms</keyword>
<dbReference type="GO" id="GO:0008168">
    <property type="term" value="F:methyltransferase activity"/>
    <property type="evidence" value="ECO:0007669"/>
    <property type="project" value="UniProtKB-KW"/>
</dbReference>
<evidence type="ECO:0000256" key="7">
    <source>
        <dbReference type="ARBA" id="ARBA00023002"/>
    </source>
</evidence>
<evidence type="ECO:0000256" key="8">
    <source>
        <dbReference type="ARBA" id="ARBA00023004"/>
    </source>
</evidence>
<dbReference type="SUPFAM" id="SSF51197">
    <property type="entry name" value="Clavaminate synthase-like"/>
    <property type="match status" value="1"/>
</dbReference>
<name>A0A4E0R6A1_FASHE</name>
<evidence type="ECO:0000256" key="10">
    <source>
        <dbReference type="ARBA" id="ARBA00023108"/>
    </source>
</evidence>
<proteinExistence type="predicted"/>
<keyword evidence="4" id="KW-0378">Hydrolase</keyword>
<accession>A0A4E0R6A1</accession>
<protein>
    <recommendedName>
        <fullName evidence="14">JmjC domain-containing protein 5</fullName>
    </recommendedName>
</protein>
<evidence type="ECO:0000256" key="13">
    <source>
        <dbReference type="ARBA" id="ARBA00023306"/>
    </source>
</evidence>
<evidence type="ECO:0000256" key="5">
    <source>
        <dbReference type="ARBA" id="ARBA00022853"/>
    </source>
</evidence>
<feature type="domain" description="JmjC" evidence="15">
    <location>
        <begin position="429"/>
        <end position="591"/>
    </location>
</feature>
<comment type="caution">
    <text evidence="16">The sequence shown here is derived from an EMBL/GenBank/DDBJ whole genome shotgun (WGS) entry which is preliminary data.</text>
</comment>
<keyword evidence="6" id="KW-0223">Dioxygenase</keyword>
<organism evidence="16 17">
    <name type="scientific">Fasciola hepatica</name>
    <name type="common">Liver fluke</name>
    <dbReference type="NCBI Taxonomy" id="6192"/>
    <lineage>
        <taxon>Eukaryota</taxon>
        <taxon>Metazoa</taxon>
        <taxon>Spiralia</taxon>
        <taxon>Lophotrochozoa</taxon>
        <taxon>Platyhelminthes</taxon>
        <taxon>Trematoda</taxon>
        <taxon>Digenea</taxon>
        <taxon>Plagiorchiida</taxon>
        <taxon>Echinostomata</taxon>
        <taxon>Echinostomatoidea</taxon>
        <taxon>Fasciolidae</taxon>
        <taxon>Fasciola</taxon>
    </lineage>
</organism>
<dbReference type="AlphaFoldDB" id="A0A4E0R6A1"/>
<dbReference type="GO" id="GO:0048511">
    <property type="term" value="P:rhythmic process"/>
    <property type="evidence" value="ECO:0007669"/>
    <property type="project" value="UniProtKB-KW"/>
</dbReference>
<keyword evidence="11" id="KW-0804">Transcription</keyword>
<gene>
    <name evidence="16" type="ORF">D915_005924</name>
</gene>
<keyword evidence="17" id="KW-1185">Reference proteome</keyword>
<dbReference type="InterPro" id="IPR003347">
    <property type="entry name" value="JmjC_dom"/>
</dbReference>
<evidence type="ECO:0000256" key="11">
    <source>
        <dbReference type="ARBA" id="ARBA00023163"/>
    </source>
</evidence>
<dbReference type="Gene3D" id="3.90.70.130">
    <property type="match status" value="1"/>
</dbReference>
<keyword evidence="3" id="KW-0479">Metal-binding</keyword>
<evidence type="ECO:0000256" key="3">
    <source>
        <dbReference type="ARBA" id="ARBA00022723"/>
    </source>
</evidence>
<evidence type="ECO:0000256" key="9">
    <source>
        <dbReference type="ARBA" id="ARBA00023015"/>
    </source>
</evidence>
<keyword evidence="7" id="KW-0560">Oxidoreductase</keyword>
<dbReference type="Pfam" id="PF13621">
    <property type="entry name" value="Cupin_8"/>
    <property type="match status" value="1"/>
</dbReference>
<sequence length="591" mass="67974">MLPSHQLIYYWLSYTKSIAHDLSELSLPLDSPLFRRGQALLPVPRLTKWLGPNSETLVSPHERLKPPPGNGSVYIIQGRYTYKHYLQDNTDDKNWGCAYRSLQTLISWLMWQGEVRGQRLPSIIDIQTSLTRTGDKPKSFIGSRQWIGSLETSSKFNELVPTHEKFQQLVTGLQHDLDYGVLEDLNQMLGHFAAKDIILDEFERDSEYVLEYIWEKLHSGHWKNVHDCWRIAYALVRVLRGLYILTYESAFITSSHVSLKSALKEFDYSLLLGYPILDAVATRLASATHELIEDIPSEPSNNKRPKHDNSADIPFVTLDAFDVDDRPICPLKRIDRPSLEKFLQLMAHGKPFILTGAIDFWPACLPSSDRRWSVESWRRRAGNRTVPIEIGSRYTDEMWGQELMTLNEFIDRYVDISAQVEKEENQQLGYLAQHQLFLQIPELGEDVFTPDYCLVTGKPECNEATVDSNVWFGPIGTVSPLHHDSDRANLLAQVRGYKYVILYTADQTSALYPHTDQMLCNTSQVDAEHPDLVKFPDFTQAKGFHGVLGPCEMLYIPPRCWHYIRALSTSFSVNFWWDVSQDFIPSWSMSH</sequence>
<evidence type="ECO:0000256" key="1">
    <source>
        <dbReference type="ARBA" id="ARBA00001954"/>
    </source>
</evidence>
<dbReference type="Pfam" id="PF07910">
    <property type="entry name" value="Peptidase_C78"/>
    <property type="match status" value="1"/>
</dbReference>
<evidence type="ECO:0000256" key="14">
    <source>
        <dbReference type="ARBA" id="ARBA00049800"/>
    </source>
</evidence>
<comment type="subcellular location">
    <subcellularLocation>
        <location evidence="2">Nucleus</location>
    </subcellularLocation>
</comment>
<dbReference type="PROSITE" id="PS51184">
    <property type="entry name" value="JMJC"/>
    <property type="match status" value="1"/>
</dbReference>
<dbReference type="Gene3D" id="2.60.120.650">
    <property type="entry name" value="Cupin"/>
    <property type="match status" value="1"/>
</dbReference>
<comment type="cofactor">
    <cofactor evidence="1">
        <name>Fe(2+)</name>
        <dbReference type="ChEBI" id="CHEBI:29033"/>
    </cofactor>
</comment>